<evidence type="ECO:0000313" key="1">
    <source>
        <dbReference type="EMBL" id="MBD1387606.1"/>
    </source>
</evidence>
<protein>
    <submittedName>
        <fullName evidence="1">Uncharacterized protein</fullName>
    </submittedName>
</protein>
<proteinExistence type="predicted"/>
<sequence>MKKKLIYGLALSLVLVIVYSFTLIKPVAKAATVKDNPKQQFACGTVVQSITSKTYNYAANTVTVVFAITGGAASTYNCGGNYFCATGSSFTVNSTTTTVTFPLGPGGCGGNSRITPICADGTQGTPLVFSF</sequence>
<reference evidence="1 2" key="1">
    <citation type="submission" date="2020-09" db="EMBL/GenBank/DDBJ databases">
        <title>Novel species of Mucilaginibacter isolated from a glacier on the Tibetan Plateau.</title>
        <authorList>
            <person name="Liu Q."/>
            <person name="Xin Y.-H."/>
        </authorList>
    </citation>
    <scope>NUCLEOTIDE SEQUENCE [LARGE SCALE GENOMIC DNA]</scope>
    <source>
        <strain evidence="1 2">CGMCC 1.13878</strain>
    </source>
</reference>
<keyword evidence="2" id="KW-1185">Reference proteome</keyword>
<evidence type="ECO:0000313" key="2">
    <source>
        <dbReference type="Proteomes" id="UP000618754"/>
    </source>
</evidence>
<gene>
    <name evidence="1" type="ORF">IDJ75_20140</name>
</gene>
<organism evidence="1 2">
    <name type="scientific">Mucilaginibacter rigui</name>
    <dbReference type="NCBI Taxonomy" id="534635"/>
    <lineage>
        <taxon>Bacteria</taxon>
        <taxon>Pseudomonadati</taxon>
        <taxon>Bacteroidota</taxon>
        <taxon>Sphingobacteriia</taxon>
        <taxon>Sphingobacteriales</taxon>
        <taxon>Sphingobacteriaceae</taxon>
        <taxon>Mucilaginibacter</taxon>
    </lineage>
</organism>
<accession>A0ABR7XAI9</accession>
<dbReference type="EMBL" id="JACWMW010000007">
    <property type="protein sequence ID" value="MBD1387606.1"/>
    <property type="molecule type" value="Genomic_DNA"/>
</dbReference>
<name>A0ABR7XAI9_9SPHI</name>
<dbReference type="RefSeq" id="WP_191177452.1">
    <property type="nucleotide sequence ID" value="NZ_JACWMW010000007.1"/>
</dbReference>
<comment type="caution">
    <text evidence="1">The sequence shown here is derived from an EMBL/GenBank/DDBJ whole genome shotgun (WGS) entry which is preliminary data.</text>
</comment>
<dbReference type="Proteomes" id="UP000618754">
    <property type="component" value="Unassembled WGS sequence"/>
</dbReference>